<feature type="non-terminal residue" evidence="3">
    <location>
        <position position="194"/>
    </location>
</feature>
<feature type="transmembrane region" description="Helical" evidence="1">
    <location>
        <begin position="18"/>
        <end position="37"/>
    </location>
</feature>
<keyword evidence="1" id="KW-0472">Membrane</keyword>
<keyword evidence="1" id="KW-0812">Transmembrane</keyword>
<gene>
    <name evidence="3" type="ORF">B2A_11796</name>
</gene>
<feature type="transmembrane region" description="Helical" evidence="1">
    <location>
        <begin position="74"/>
        <end position="94"/>
    </location>
</feature>
<accession>T0YZM2</accession>
<organism evidence="3">
    <name type="scientific">mine drainage metagenome</name>
    <dbReference type="NCBI Taxonomy" id="410659"/>
    <lineage>
        <taxon>unclassified sequences</taxon>
        <taxon>metagenomes</taxon>
        <taxon>ecological metagenomes</taxon>
    </lineage>
</organism>
<feature type="domain" description="Cytochrome c-type biogenesis protein CcmF C-terminal" evidence="2">
    <location>
        <begin position="1"/>
        <end position="157"/>
    </location>
</feature>
<evidence type="ECO:0000256" key="1">
    <source>
        <dbReference type="SAM" id="Phobius"/>
    </source>
</evidence>
<evidence type="ECO:0000313" key="3">
    <source>
        <dbReference type="EMBL" id="EQD37402.1"/>
    </source>
</evidence>
<proteinExistence type="predicted"/>
<evidence type="ECO:0000259" key="2">
    <source>
        <dbReference type="Pfam" id="PF16327"/>
    </source>
</evidence>
<dbReference type="EMBL" id="AUZZ01008528">
    <property type="protein sequence ID" value="EQD37402.1"/>
    <property type="molecule type" value="Genomic_DNA"/>
</dbReference>
<feature type="transmembrane region" description="Helical" evidence="1">
    <location>
        <begin position="106"/>
        <end position="127"/>
    </location>
</feature>
<name>T0YZM2_9ZZZZ</name>
<feature type="non-terminal residue" evidence="3">
    <location>
        <position position="1"/>
    </location>
</feature>
<feature type="transmembrane region" description="Helical" evidence="1">
    <location>
        <begin position="49"/>
        <end position="68"/>
    </location>
</feature>
<dbReference type="AlphaFoldDB" id="T0YZM2"/>
<dbReference type="InterPro" id="IPR032523">
    <property type="entry name" value="CcmF_C"/>
</dbReference>
<reference evidence="3" key="1">
    <citation type="submission" date="2013-08" db="EMBL/GenBank/DDBJ databases">
        <authorList>
            <person name="Mendez C."/>
            <person name="Richter M."/>
            <person name="Ferrer M."/>
            <person name="Sanchez J."/>
        </authorList>
    </citation>
    <scope>NUCLEOTIDE SEQUENCE</scope>
</reference>
<keyword evidence="1" id="KW-1133">Transmembrane helix</keyword>
<sequence>ALGLGKLSVGPPYFNPTFLISMLPLLALLAVGIHARWKRGGLGCQGRTLLLTLAAAALVGCVTAIVIFHGRGVLAPVGMTLGTWIIFSSLIDPIDRLRRRIAIPRAVLGMTIAHIALGIFVFSMTAVQGFTVERDVALANGASARAGGYTFQFGGGRTSARTGLRRVARHGGRDARWAPCGGDASCDAHVRGCS</sequence>
<reference evidence="3" key="2">
    <citation type="journal article" date="2014" name="ISME J.">
        <title>Microbial stratification in low pH oxic and suboxic macroscopic growths along an acid mine drainage.</title>
        <authorList>
            <person name="Mendez-Garcia C."/>
            <person name="Mesa V."/>
            <person name="Sprenger R.R."/>
            <person name="Richter M."/>
            <person name="Diez M.S."/>
            <person name="Solano J."/>
            <person name="Bargiela R."/>
            <person name="Golyshina O.V."/>
            <person name="Manteca A."/>
            <person name="Ramos J.L."/>
            <person name="Gallego J.R."/>
            <person name="Llorente I."/>
            <person name="Martins Dos Santos V.A."/>
            <person name="Jensen O.N."/>
            <person name="Pelaez A.I."/>
            <person name="Sanchez J."/>
            <person name="Ferrer M."/>
        </authorList>
    </citation>
    <scope>NUCLEOTIDE SEQUENCE</scope>
</reference>
<comment type="caution">
    <text evidence="3">The sequence shown here is derived from an EMBL/GenBank/DDBJ whole genome shotgun (WGS) entry which is preliminary data.</text>
</comment>
<dbReference type="Pfam" id="PF16327">
    <property type="entry name" value="CcmF_C"/>
    <property type="match status" value="1"/>
</dbReference>
<protein>
    <submittedName>
        <fullName evidence="3">Cytochrome c-type biogenesis protein CcmF</fullName>
    </submittedName>
</protein>